<dbReference type="Gene3D" id="3.10.20.70">
    <property type="entry name" value="Glutamine synthetase, N-terminal domain"/>
    <property type="match status" value="1"/>
</dbReference>
<dbReference type="OrthoDB" id="3364440at2759"/>
<gene>
    <name evidence="6" type="ORF">D9757_006859</name>
</gene>
<evidence type="ECO:0000256" key="2">
    <source>
        <dbReference type="ARBA" id="ARBA00022598"/>
    </source>
</evidence>
<dbReference type="InterPro" id="IPR008146">
    <property type="entry name" value="Gln_synth_cat_dom"/>
</dbReference>
<dbReference type="PANTHER" id="PTHR43785:SF2">
    <property type="entry name" value="TYPE-1 GLUTAMINE SYNTHETASE 1"/>
    <property type="match status" value="1"/>
</dbReference>
<evidence type="ECO:0000259" key="5">
    <source>
        <dbReference type="PROSITE" id="PS51987"/>
    </source>
</evidence>
<evidence type="ECO:0000256" key="4">
    <source>
        <dbReference type="RuleBase" id="RU000384"/>
    </source>
</evidence>
<reference evidence="6 7" key="1">
    <citation type="journal article" date="2020" name="ISME J.">
        <title>Uncovering the hidden diversity of litter-decomposition mechanisms in mushroom-forming fungi.</title>
        <authorList>
            <person name="Floudas D."/>
            <person name="Bentzer J."/>
            <person name="Ahren D."/>
            <person name="Johansson T."/>
            <person name="Persson P."/>
            <person name="Tunlid A."/>
        </authorList>
    </citation>
    <scope>NUCLEOTIDE SEQUENCE [LARGE SCALE GENOMIC DNA]</scope>
    <source>
        <strain evidence="6 7">CBS 406.79</strain>
    </source>
</reference>
<dbReference type="Gene3D" id="3.30.590.10">
    <property type="entry name" value="Glutamine synthetase/guanido kinase, catalytic domain"/>
    <property type="match status" value="1"/>
</dbReference>
<proteinExistence type="inferred from homology"/>
<dbReference type="PANTHER" id="PTHR43785">
    <property type="entry name" value="GAMMA-GLUTAMYLPUTRESCINE SYNTHETASE"/>
    <property type="match status" value="1"/>
</dbReference>
<dbReference type="AlphaFoldDB" id="A0A8H5MAE4"/>
<comment type="caution">
    <text evidence="6">The sequence shown here is derived from an EMBL/GenBank/DDBJ whole genome shotgun (WGS) entry which is preliminary data.</text>
</comment>
<dbReference type="Pfam" id="PF00120">
    <property type="entry name" value="Gln-synt_C"/>
    <property type="match status" value="1"/>
</dbReference>
<organism evidence="6 7">
    <name type="scientific">Collybiopsis confluens</name>
    <dbReference type="NCBI Taxonomy" id="2823264"/>
    <lineage>
        <taxon>Eukaryota</taxon>
        <taxon>Fungi</taxon>
        <taxon>Dikarya</taxon>
        <taxon>Basidiomycota</taxon>
        <taxon>Agaricomycotina</taxon>
        <taxon>Agaricomycetes</taxon>
        <taxon>Agaricomycetidae</taxon>
        <taxon>Agaricales</taxon>
        <taxon>Marasmiineae</taxon>
        <taxon>Omphalotaceae</taxon>
        <taxon>Collybiopsis</taxon>
    </lineage>
</organism>
<evidence type="ECO:0000256" key="3">
    <source>
        <dbReference type="PROSITE-ProRule" id="PRU01331"/>
    </source>
</evidence>
<feature type="domain" description="GS catalytic" evidence="5">
    <location>
        <begin position="135"/>
        <end position="474"/>
    </location>
</feature>
<protein>
    <recommendedName>
        <fullName evidence="1">Glutamine synthetase</fullName>
    </recommendedName>
</protein>
<evidence type="ECO:0000256" key="1">
    <source>
        <dbReference type="ARBA" id="ARBA00021364"/>
    </source>
</evidence>
<dbReference type="SUPFAM" id="SSF55931">
    <property type="entry name" value="Glutamine synthetase/guanido kinase"/>
    <property type="match status" value="1"/>
</dbReference>
<accession>A0A8H5MAE4</accession>
<dbReference type="SMART" id="SM01230">
    <property type="entry name" value="Gln-synt_C"/>
    <property type="match status" value="1"/>
</dbReference>
<dbReference type="PROSITE" id="PS51987">
    <property type="entry name" value="GS_CATALYTIC"/>
    <property type="match status" value="1"/>
</dbReference>
<dbReference type="EMBL" id="JAACJN010000034">
    <property type="protein sequence ID" value="KAF5387245.1"/>
    <property type="molecule type" value="Genomic_DNA"/>
</dbReference>
<dbReference type="GO" id="GO:0006542">
    <property type="term" value="P:glutamine biosynthetic process"/>
    <property type="evidence" value="ECO:0007669"/>
    <property type="project" value="InterPro"/>
</dbReference>
<name>A0A8H5MAE4_9AGAR</name>
<dbReference type="Proteomes" id="UP000518752">
    <property type="component" value="Unassembled WGS sequence"/>
</dbReference>
<keyword evidence="7" id="KW-1185">Reference proteome</keyword>
<dbReference type="GO" id="GO:0004356">
    <property type="term" value="F:glutamine synthetase activity"/>
    <property type="evidence" value="ECO:0007669"/>
    <property type="project" value="InterPro"/>
</dbReference>
<dbReference type="InterPro" id="IPR036651">
    <property type="entry name" value="Gln_synt_N_sf"/>
</dbReference>
<keyword evidence="2" id="KW-0436">Ligase</keyword>
<evidence type="ECO:0000313" key="6">
    <source>
        <dbReference type="EMBL" id="KAF5387245.1"/>
    </source>
</evidence>
<comment type="similarity">
    <text evidence="3 4">Belongs to the glutamine synthetase family.</text>
</comment>
<evidence type="ECO:0000313" key="7">
    <source>
        <dbReference type="Proteomes" id="UP000518752"/>
    </source>
</evidence>
<dbReference type="InterPro" id="IPR014746">
    <property type="entry name" value="Gln_synth/guanido_kin_cat_dom"/>
</dbReference>
<sequence length="474" mass="52010">MDHNVGVVYKPETVKNPVYTLNNAIAQGIVNYVRIYFVNLANIRRCRIVPIDYFTQLVQSKRPGVNVGQVVVGLLDLITPPGFSAIGDFLYATDLPTLRPLPFAPGHMAVLGNYEEKLPYRDSSGKMSVSVPVCPRTLLKRVVEEAQTSSQTKFLVGFETEFILLSSTRPVIASSIHQFSSSSAFFAGSKEALILEEIGDSMREAGLSLQMIHSEAAPGQYEVVSGPLNPLEAADQVVLVHEIIQNVAAKHGLHATFAPRPFMTSAGSAAHIHLSVHREQEEKSQQGLSHSESSFLAGLLDHLPAIPAITLPTPASYKRVMDGVWSGGTYVHYGTENREAPVRLNNATSPQSRRFELRFIDGTANPHLALSAIIGAGLTGLKSGKALEVQDVKGPKCAWEMDEDERRAKGITKRMPLTIEQARTFLEEDKVMREVLGSEMVDKYLSVNKALGDALSKRAEESENDELSRLVEFY</sequence>